<dbReference type="RefSeq" id="XP_025348665.1">
    <property type="nucleotide sequence ID" value="XM_025489505.1"/>
</dbReference>
<sequence length="455" mass="49731">MPMKGSHMVFKHSLAMGGGESCKAVDSGGDTSTIGAPDFVSCRPDFRELLGSDPRLRLLLRDSHGRPIFHEAGIYHPNSESVWLSSNRMLVKANEDCTASHHQTAAIVRIDLRKITSDMTRSNVPAFDRLEDLVDICEELPAGLAMPNGATKWTLDGQEAVLWCEQGRYAPVDSVHSCEDVHSALVAFTPHSRHDLSSASTSTLLDKYEGKRFSSLNDVVVHEQSGVVFFTDPDYGIGQNFKRSRPTEEDDEYAPKVLYAWYPPTGEVRLIDGRYDKPNGVTFIPSPTLPKSGSGLLCTTDTGAYNSIPDAPLGTFSFEPARPACIYTYRVEPAADPERDPFPGIAIEERRLLAHSACGPPDGVHPDEKGNLWVGSGDGVHIYDPWCPADSKLSPLIGKIVLPTGKGKGVANFCWAGEVVKQPGHTQNGPDQQYRLLLFAEDELWEAQVGANGRD</sequence>
<dbReference type="PANTHER" id="PTHR47064:SF2">
    <property type="entry name" value="SMP-30_GLUCONOLACTONASE_LRE-LIKE REGION DOMAIN-CONTAINING PROTEIN-RELATED"/>
    <property type="match status" value="1"/>
</dbReference>
<dbReference type="InterPro" id="IPR011042">
    <property type="entry name" value="6-blade_b-propeller_TolB-like"/>
</dbReference>
<evidence type="ECO:0008006" key="3">
    <source>
        <dbReference type="Google" id="ProtNLM"/>
    </source>
</evidence>
<dbReference type="AlphaFoldDB" id="A0A316UEI3"/>
<name>A0A316UEI3_9BASI</name>
<dbReference type="OrthoDB" id="423498at2759"/>
<dbReference type="GeneID" id="37011239"/>
<dbReference type="STRING" id="1684307.A0A316UEI3"/>
<dbReference type="Proteomes" id="UP000245942">
    <property type="component" value="Unassembled WGS sequence"/>
</dbReference>
<gene>
    <name evidence="1" type="ORF">BCV69DRAFT_172382</name>
</gene>
<evidence type="ECO:0000313" key="1">
    <source>
        <dbReference type="EMBL" id="PWN21505.1"/>
    </source>
</evidence>
<dbReference type="SUPFAM" id="SSF63829">
    <property type="entry name" value="Calcium-dependent phosphotriesterase"/>
    <property type="match status" value="1"/>
</dbReference>
<evidence type="ECO:0000313" key="2">
    <source>
        <dbReference type="Proteomes" id="UP000245942"/>
    </source>
</evidence>
<proteinExistence type="predicted"/>
<organism evidence="1 2">
    <name type="scientific">Pseudomicrostroma glucosiphilum</name>
    <dbReference type="NCBI Taxonomy" id="1684307"/>
    <lineage>
        <taxon>Eukaryota</taxon>
        <taxon>Fungi</taxon>
        <taxon>Dikarya</taxon>
        <taxon>Basidiomycota</taxon>
        <taxon>Ustilaginomycotina</taxon>
        <taxon>Exobasidiomycetes</taxon>
        <taxon>Microstromatales</taxon>
        <taxon>Microstromatales incertae sedis</taxon>
        <taxon>Pseudomicrostroma</taxon>
    </lineage>
</organism>
<dbReference type="Gene3D" id="2.120.10.30">
    <property type="entry name" value="TolB, C-terminal domain"/>
    <property type="match status" value="1"/>
</dbReference>
<keyword evidence="2" id="KW-1185">Reference proteome</keyword>
<accession>A0A316UEI3</accession>
<dbReference type="EMBL" id="KZ819325">
    <property type="protein sequence ID" value="PWN21505.1"/>
    <property type="molecule type" value="Genomic_DNA"/>
</dbReference>
<dbReference type="InterPro" id="IPR052988">
    <property type="entry name" value="Oryzine_lactonohydrolase"/>
</dbReference>
<protein>
    <recommendedName>
        <fullName evidence="3">SMP-30/Gluconolactonase/LRE-like region domain-containing protein</fullName>
    </recommendedName>
</protein>
<dbReference type="PANTHER" id="PTHR47064">
    <property type="entry name" value="PUTATIVE (AFU_ORTHOLOGUE AFUA_1G08990)-RELATED"/>
    <property type="match status" value="1"/>
</dbReference>
<reference evidence="1 2" key="1">
    <citation type="journal article" date="2018" name="Mol. Biol. Evol.">
        <title>Broad Genomic Sampling Reveals a Smut Pathogenic Ancestry of the Fungal Clade Ustilaginomycotina.</title>
        <authorList>
            <person name="Kijpornyongpan T."/>
            <person name="Mondo S.J."/>
            <person name="Barry K."/>
            <person name="Sandor L."/>
            <person name="Lee J."/>
            <person name="Lipzen A."/>
            <person name="Pangilinan J."/>
            <person name="LaButti K."/>
            <person name="Hainaut M."/>
            <person name="Henrissat B."/>
            <person name="Grigoriev I.V."/>
            <person name="Spatafora J.W."/>
            <person name="Aime M.C."/>
        </authorList>
    </citation>
    <scope>NUCLEOTIDE SEQUENCE [LARGE SCALE GENOMIC DNA]</scope>
    <source>
        <strain evidence="1 2">MCA 4718</strain>
    </source>
</reference>